<gene>
    <name evidence="2" type="ORF">BVC80_35g13</name>
</gene>
<evidence type="ECO:0000256" key="1">
    <source>
        <dbReference type="SAM" id="MobiDB-lite"/>
    </source>
</evidence>
<dbReference type="InParanoid" id="A0A200QAQ5"/>
<keyword evidence="3" id="KW-1185">Reference proteome</keyword>
<feature type="region of interest" description="Disordered" evidence="1">
    <location>
        <begin position="1"/>
        <end position="27"/>
    </location>
</feature>
<organism evidence="2 3">
    <name type="scientific">Macleaya cordata</name>
    <name type="common">Five-seeded plume-poppy</name>
    <name type="synonym">Bocconia cordata</name>
    <dbReference type="NCBI Taxonomy" id="56857"/>
    <lineage>
        <taxon>Eukaryota</taxon>
        <taxon>Viridiplantae</taxon>
        <taxon>Streptophyta</taxon>
        <taxon>Embryophyta</taxon>
        <taxon>Tracheophyta</taxon>
        <taxon>Spermatophyta</taxon>
        <taxon>Magnoliopsida</taxon>
        <taxon>Ranunculales</taxon>
        <taxon>Papaveraceae</taxon>
        <taxon>Papaveroideae</taxon>
        <taxon>Macleaya</taxon>
    </lineage>
</organism>
<proteinExistence type="predicted"/>
<name>A0A200QAQ5_MACCD</name>
<dbReference type="EMBL" id="MVGT01002476">
    <property type="protein sequence ID" value="OVA07535.1"/>
    <property type="molecule type" value="Genomic_DNA"/>
</dbReference>
<protein>
    <submittedName>
        <fullName evidence="2">Uncharacterized protein</fullName>
    </submittedName>
</protein>
<sequence length="120" mass="13236">MKTSKESDEEYQEVQHQTTAGKTYKPAHLRADNPVAAARGSLFQVFSQKLREEKDKRVVDQPRGTKANVSEASSKHREALLSALNAIQVDTAITPEELVATMVQVRGIPAISFSDEDLPT</sequence>
<evidence type="ECO:0000313" key="3">
    <source>
        <dbReference type="Proteomes" id="UP000195402"/>
    </source>
</evidence>
<evidence type="ECO:0000313" key="2">
    <source>
        <dbReference type="EMBL" id="OVA07535.1"/>
    </source>
</evidence>
<comment type="caution">
    <text evidence="2">The sequence shown here is derived from an EMBL/GenBank/DDBJ whole genome shotgun (WGS) entry which is preliminary data.</text>
</comment>
<accession>A0A200QAQ5</accession>
<dbReference type="Proteomes" id="UP000195402">
    <property type="component" value="Unassembled WGS sequence"/>
</dbReference>
<dbReference type="OrthoDB" id="1743010at2759"/>
<feature type="region of interest" description="Disordered" evidence="1">
    <location>
        <begin position="54"/>
        <end position="74"/>
    </location>
</feature>
<dbReference type="AlphaFoldDB" id="A0A200QAQ5"/>
<reference evidence="2 3" key="1">
    <citation type="journal article" date="2017" name="Mol. Plant">
        <title>The Genome of Medicinal Plant Macleaya cordata Provides New Insights into Benzylisoquinoline Alkaloids Metabolism.</title>
        <authorList>
            <person name="Liu X."/>
            <person name="Liu Y."/>
            <person name="Huang P."/>
            <person name="Ma Y."/>
            <person name="Qing Z."/>
            <person name="Tang Q."/>
            <person name="Cao H."/>
            <person name="Cheng P."/>
            <person name="Zheng Y."/>
            <person name="Yuan Z."/>
            <person name="Zhou Y."/>
            <person name="Liu J."/>
            <person name="Tang Z."/>
            <person name="Zhuo Y."/>
            <person name="Zhang Y."/>
            <person name="Yu L."/>
            <person name="Huang J."/>
            <person name="Yang P."/>
            <person name="Peng Q."/>
            <person name="Zhang J."/>
            <person name="Jiang W."/>
            <person name="Zhang Z."/>
            <person name="Lin K."/>
            <person name="Ro D.K."/>
            <person name="Chen X."/>
            <person name="Xiong X."/>
            <person name="Shang Y."/>
            <person name="Huang S."/>
            <person name="Zeng J."/>
        </authorList>
    </citation>
    <scope>NUCLEOTIDE SEQUENCE [LARGE SCALE GENOMIC DNA]</scope>
    <source>
        <strain evidence="3">cv. BLH2017</strain>
        <tissue evidence="2">Root</tissue>
    </source>
</reference>